<keyword evidence="4" id="KW-0597">Phosphoprotein</keyword>
<dbReference type="Gene3D" id="3.30.300.30">
    <property type="match status" value="1"/>
</dbReference>
<dbReference type="EMBL" id="VDGT01000042">
    <property type="protein sequence ID" value="TNM23254.1"/>
    <property type="molecule type" value="Genomic_DNA"/>
</dbReference>
<comment type="similarity">
    <text evidence="2">Belongs to the ATP-dependent AMP-binding enzyme family.</text>
</comment>
<keyword evidence="3" id="KW-0596">Phosphopantetheine</keyword>
<dbReference type="AlphaFoldDB" id="A0A5C4UHW6"/>
<dbReference type="InterPro" id="IPR010080">
    <property type="entry name" value="Thioester_reductase-like_dom"/>
</dbReference>
<dbReference type="InterPro" id="IPR025110">
    <property type="entry name" value="AMP-bd_C"/>
</dbReference>
<accession>A0A5C4UHW6</accession>
<proteinExistence type="inferred from homology"/>
<gene>
    <name evidence="6" type="ORF">FH715_27880</name>
</gene>
<evidence type="ECO:0000256" key="2">
    <source>
        <dbReference type="ARBA" id="ARBA00006432"/>
    </source>
</evidence>
<dbReference type="NCBIfam" id="TIGR01746">
    <property type="entry name" value="Thioester-redct"/>
    <property type="match status" value="1"/>
</dbReference>
<dbReference type="Pfam" id="PF13193">
    <property type="entry name" value="AMP-binding_C"/>
    <property type="match status" value="1"/>
</dbReference>
<dbReference type="InterPro" id="IPR013120">
    <property type="entry name" value="FAR_NAD-bd"/>
</dbReference>
<protein>
    <submittedName>
        <fullName evidence="6">NAD-dependent epimerase/dehydratase family protein</fullName>
    </submittedName>
</protein>
<dbReference type="SUPFAM" id="SSF51735">
    <property type="entry name" value="NAD(P)-binding Rossmann-fold domains"/>
    <property type="match status" value="1"/>
</dbReference>
<dbReference type="PROSITE" id="PS50075">
    <property type="entry name" value="CARRIER"/>
    <property type="match status" value="1"/>
</dbReference>
<dbReference type="FunFam" id="1.10.1200.10:FF:000016">
    <property type="entry name" value="Non-ribosomal peptide synthase"/>
    <property type="match status" value="1"/>
</dbReference>
<organism evidence="6 7">
    <name type="scientific">Streptomyces sedi</name>
    <dbReference type="NCBI Taxonomy" id="555059"/>
    <lineage>
        <taxon>Bacteria</taxon>
        <taxon>Bacillati</taxon>
        <taxon>Actinomycetota</taxon>
        <taxon>Actinomycetes</taxon>
        <taxon>Kitasatosporales</taxon>
        <taxon>Streptomycetaceae</taxon>
        <taxon>Streptomyces</taxon>
    </lineage>
</organism>
<dbReference type="Gene3D" id="1.10.1200.10">
    <property type="entry name" value="ACP-like"/>
    <property type="match status" value="1"/>
</dbReference>
<dbReference type="InterPro" id="IPR006162">
    <property type="entry name" value="Ppantetheine_attach_site"/>
</dbReference>
<dbReference type="Pfam" id="PF00550">
    <property type="entry name" value="PP-binding"/>
    <property type="match status" value="1"/>
</dbReference>
<dbReference type="GO" id="GO:0072330">
    <property type="term" value="P:monocarboxylic acid biosynthetic process"/>
    <property type="evidence" value="ECO:0007669"/>
    <property type="project" value="UniProtKB-ARBA"/>
</dbReference>
<keyword evidence="7" id="KW-1185">Reference proteome</keyword>
<dbReference type="SUPFAM" id="SSF47336">
    <property type="entry name" value="ACP-like"/>
    <property type="match status" value="1"/>
</dbReference>
<comment type="caution">
    <text evidence="6">The sequence shown here is derived from an EMBL/GenBank/DDBJ whole genome shotgun (WGS) entry which is preliminary data.</text>
</comment>
<dbReference type="CDD" id="cd05235">
    <property type="entry name" value="SDR_e1"/>
    <property type="match status" value="1"/>
</dbReference>
<comment type="cofactor">
    <cofactor evidence="1">
        <name>pantetheine 4'-phosphate</name>
        <dbReference type="ChEBI" id="CHEBI:47942"/>
    </cofactor>
</comment>
<dbReference type="InterPro" id="IPR045851">
    <property type="entry name" value="AMP-bd_C_sf"/>
</dbReference>
<dbReference type="GO" id="GO:0031177">
    <property type="term" value="F:phosphopantetheine binding"/>
    <property type="evidence" value="ECO:0007669"/>
    <property type="project" value="InterPro"/>
</dbReference>
<dbReference type="RefSeq" id="WP_139650278.1">
    <property type="nucleotide sequence ID" value="NZ_VDGT01000042.1"/>
</dbReference>
<reference evidence="6 7" key="1">
    <citation type="submission" date="2019-06" db="EMBL/GenBank/DDBJ databases">
        <title>Draft genome of Streptomyces sedi sp. JCM16909.</title>
        <authorList>
            <person name="Klykleung N."/>
            <person name="Tanasupawat S."/>
            <person name="Kudo T."/>
            <person name="Yuki M."/>
            <person name="Ohkuma M."/>
        </authorList>
    </citation>
    <scope>NUCLEOTIDE SEQUENCE [LARGE SCALE GENOMIC DNA]</scope>
    <source>
        <strain evidence="6 7">JCM 16909</strain>
    </source>
</reference>
<dbReference type="PROSITE" id="PS00012">
    <property type="entry name" value="PHOSPHOPANTETHEINE"/>
    <property type="match status" value="1"/>
</dbReference>
<dbReference type="PANTHER" id="PTHR44845">
    <property type="entry name" value="CARRIER DOMAIN-CONTAINING PROTEIN"/>
    <property type="match status" value="1"/>
</dbReference>
<evidence type="ECO:0000259" key="5">
    <source>
        <dbReference type="PROSITE" id="PS50075"/>
    </source>
</evidence>
<dbReference type="InterPro" id="IPR009081">
    <property type="entry name" value="PP-bd_ACP"/>
</dbReference>
<dbReference type="SUPFAM" id="SSF56801">
    <property type="entry name" value="Acetyl-CoA synthetase-like"/>
    <property type="match status" value="1"/>
</dbReference>
<name>A0A5C4UHW6_9ACTN</name>
<dbReference type="SMART" id="SM00823">
    <property type="entry name" value="PKS_PP"/>
    <property type="match status" value="1"/>
</dbReference>
<dbReference type="InterPro" id="IPR036291">
    <property type="entry name" value="NAD(P)-bd_dom_sf"/>
</dbReference>
<evidence type="ECO:0000256" key="1">
    <source>
        <dbReference type="ARBA" id="ARBA00001957"/>
    </source>
</evidence>
<sequence>IELGDIETHLTHHPHINTAIVTPTPHPNHPGYHALTAYITTSAATPPTAEELRDHLAQRLPQHMIPGAFVALDALPLTANGKVDRRALAALDTAPVRPAGESVAPRTQLEETIATVWAEVLQVEQVGVYDDFFALGGDSLLATKVIARLRDALGGETLSLRVLFSTPTVAAMADHVEATRGDGVRRPTFTSVHGEDSTEVRATDLTLDKFLDAGTLADAKGLARPVDLPRTVLLTGANGYIGRFLCLEWLQRLANTGGRLVCLVRGSSAAAARRRLDESFDSGDAELLSTYERLAAERLEVVNGDIAEPRLGLDEETWGRLAEEVDVIVHAGALVNHVLPYQHLFEANVLGTAEVVQLALTHRIKPVTYVSSAVVATSHPGRPAVDEDADVRLALPVQAVDGGYGVGYTTSKWAGEVLLREAHELCGLPVATFRSSMVLAHSRYRGQVNVSDMFSRLLFSLLATGVAPRSFYPTAHRADGPRPHYDGLPVDFAAEAIVTLGAGITAGYRTFSLVNSHDDGVSLDTFVDWLVEAGHRIERVDDYQDWITRFESAMKAMSEARQRHSAQPLLHVLRNPEAAMGAPAVPSDRFRTAVQAEEIGEDRDVPHVAKSLIEKYATDLKRLMDA</sequence>
<dbReference type="InterPro" id="IPR036736">
    <property type="entry name" value="ACP-like_sf"/>
</dbReference>
<dbReference type="Gene3D" id="3.40.50.720">
    <property type="entry name" value="NAD(P)-binding Rossmann-like Domain"/>
    <property type="match status" value="1"/>
</dbReference>
<feature type="non-terminal residue" evidence="6">
    <location>
        <position position="1"/>
    </location>
</feature>
<evidence type="ECO:0000313" key="6">
    <source>
        <dbReference type="EMBL" id="TNM23254.1"/>
    </source>
</evidence>
<dbReference type="Proteomes" id="UP000311713">
    <property type="component" value="Unassembled WGS sequence"/>
</dbReference>
<dbReference type="GO" id="GO:0044550">
    <property type="term" value="P:secondary metabolite biosynthetic process"/>
    <property type="evidence" value="ECO:0007669"/>
    <property type="project" value="UniProtKB-ARBA"/>
</dbReference>
<dbReference type="PANTHER" id="PTHR44845:SF6">
    <property type="entry name" value="BETA-ALANINE-ACTIVATING ENZYME"/>
    <property type="match status" value="1"/>
</dbReference>
<dbReference type="GO" id="GO:0017000">
    <property type="term" value="P:antibiotic biosynthetic process"/>
    <property type="evidence" value="ECO:0007669"/>
    <property type="project" value="UniProtKB-ARBA"/>
</dbReference>
<dbReference type="Pfam" id="PF07993">
    <property type="entry name" value="NAD_binding_4"/>
    <property type="match status" value="1"/>
</dbReference>
<feature type="domain" description="Carrier" evidence="5">
    <location>
        <begin position="104"/>
        <end position="180"/>
    </location>
</feature>
<evidence type="ECO:0000256" key="3">
    <source>
        <dbReference type="ARBA" id="ARBA00022450"/>
    </source>
</evidence>
<dbReference type="InterPro" id="IPR020806">
    <property type="entry name" value="PKS_PP-bd"/>
</dbReference>
<evidence type="ECO:0000313" key="7">
    <source>
        <dbReference type="Proteomes" id="UP000311713"/>
    </source>
</evidence>
<evidence type="ECO:0000256" key="4">
    <source>
        <dbReference type="ARBA" id="ARBA00022553"/>
    </source>
</evidence>
<dbReference type="OrthoDB" id="2472181at2"/>